<proteinExistence type="predicted"/>
<organism evidence="1 2">
    <name type="scientific">Dyadobacter pollutisoli</name>
    <dbReference type="NCBI Taxonomy" id="2910158"/>
    <lineage>
        <taxon>Bacteria</taxon>
        <taxon>Pseudomonadati</taxon>
        <taxon>Bacteroidota</taxon>
        <taxon>Cytophagia</taxon>
        <taxon>Cytophagales</taxon>
        <taxon>Spirosomataceae</taxon>
        <taxon>Dyadobacter</taxon>
    </lineage>
</organism>
<keyword evidence="2" id="KW-1185">Reference proteome</keyword>
<sequence>MKRLIPIALLGLLLYNTFGLAVAVLCFDRQFESASVTHYNPVPEILAVAVPSLPYTSSWENEQGAPGLIRKNGEFYNVTHQKIENDTLYVTLQPNASARERFFELAQNMNHLTDQKQKSQSASDRAVKLLSELLKSYLPFSPKAELHPDIYITELSIDFPYCAGFASAPPLSTIVPPPDLA</sequence>
<dbReference type="Proteomes" id="UP001164653">
    <property type="component" value="Chromosome"/>
</dbReference>
<evidence type="ECO:0000313" key="1">
    <source>
        <dbReference type="EMBL" id="WAC10574.1"/>
    </source>
</evidence>
<dbReference type="KEGG" id="dpf:ON006_22850"/>
<dbReference type="EMBL" id="CP112998">
    <property type="protein sequence ID" value="WAC10574.1"/>
    <property type="molecule type" value="Genomic_DNA"/>
</dbReference>
<accession>A0A9E8SJU6</accession>
<dbReference type="AlphaFoldDB" id="A0A9E8SJU6"/>
<reference evidence="1" key="1">
    <citation type="submission" date="2022-11" db="EMBL/GenBank/DDBJ databases">
        <title>Dyadobacter pollutisoli sp. nov., isolated from plastic dumped soil.</title>
        <authorList>
            <person name="Kim J.M."/>
            <person name="Kim K.R."/>
            <person name="Lee J.K."/>
            <person name="Hao L."/>
            <person name="Jeon C.O."/>
        </authorList>
    </citation>
    <scope>NUCLEOTIDE SEQUENCE</scope>
    <source>
        <strain evidence="1">U1</strain>
    </source>
</reference>
<evidence type="ECO:0000313" key="2">
    <source>
        <dbReference type="Proteomes" id="UP001164653"/>
    </source>
</evidence>
<name>A0A9E8SJU6_9BACT</name>
<protein>
    <submittedName>
        <fullName evidence="1">Uncharacterized protein</fullName>
    </submittedName>
</protein>
<dbReference type="RefSeq" id="WP_244822349.1">
    <property type="nucleotide sequence ID" value="NZ_CP112998.1"/>
</dbReference>
<gene>
    <name evidence="1" type="ORF">ON006_22850</name>
</gene>